<evidence type="ECO:0000256" key="1">
    <source>
        <dbReference type="SAM" id="MobiDB-lite"/>
    </source>
</evidence>
<gene>
    <name evidence="2" type="ORF">NDU88_001280</name>
</gene>
<organism evidence="2 3">
    <name type="scientific">Pleurodeles waltl</name>
    <name type="common">Iberian ribbed newt</name>
    <dbReference type="NCBI Taxonomy" id="8319"/>
    <lineage>
        <taxon>Eukaryota</taxon>
        <taxon>Metazoa</taxon>
        <taxon>Chordata</taxon>
        <taxon>Craniata</taxon>
        <taxon>Vertebrata</taxon>
        <taxon>Euteleostomi</taxon>
        <taxon>Amphibia</taxon>
        <taxon>Batrachia</taxon>
        <taxon>Caudata</taxon>
        <taxon>Salamandroidea</taxon>
        <taxon>Salamandridae</taxon>
        <taxon>Pleurodelinae</taxon>
        <taxon>Pleurodeles</taxon>
    </lineage>
</organism>
<dbReference type="AlphaFoldDB" id="A0AAV7ML27"/>
<dbReference type="EMBL" id="JANPWB010000013">
    <property type="protein sequence ID" value="KAJ1103859.1"/>
    <property type="molecule type" value="Genomic_DNA"/>
</dbReference>
<comment type="caution">
    <text evidence="2">The sequence shown here is derived from an EMBL/GenBank/DDBJ whole genome shotgun (WGS) entry which is preliminary data.</text>
</comment>
<evidence type="ECO:0000313" key="3">
    <source>
        <dbReference type="Proteomes" id="UP001066276"/>
    </source>
</evidence>
<evidence type="ECO:0000313" key="2">
    <source>
        <dbReference type="EMBL" id="KAJ1103859.1"/>
    </source>
</evidence>
<keyword evidence="3" id="KW-1185">Reference proteome</keyword>
<name>A0AAV7ML27_PLEWA</name>
<reference evidence="2" key="1">
    <citation type="journal article" date="2022" name="bioRxiv">
        <title>Sequencing and chromosome-scale assembly of the giantPleurodeles waltlgenome.</title>
        <authorList>
            <person name="Brown T."/>
            <person name="Elewa A."/>
            <person name="Iarovenko S."/>
            <person name="Subramanian E."/>
            <person name="Araus A.J."/>
            <person name="Petzold A."/>
            <person name="Susuki M."/>
            <person name="Suzuki K.-i.T."/>
            <person name="Hayashi T."/>
            <person name="Toyoda A."/>
            <person name="Oliveira C."/>
            <person name="Osipova E."/>
            <person name="Leigh N.D."/>
            <person name="Simon A."/>
            <person name="Yun M.H."/>
        </authorList>
    </citation>
    <scope>NUCLEOTIDE SEQUENCE</scope>
    <source>
        <strain evidence="2">20211129_DDA</strain>
        <tissue evidence="2">Liver</tissue>
    </source>
</reference>
<accession>A0AAV7ML27</accession>
<dbReference type="Proteomes" id="UP001066276">
    <property type="component" value="Chromosome 9"/>
</dbReference>
<sequence>MWEGAVWLLQGQGNPGPTGGRPREHRRGGRKEIQESKKFCWPNISTFILEKEERSNITKTLHGISPSNIEDPSHTRNSDFQWLKRRRSWGVPHPVERCCSGF</sequence>
<feature type="region of interest" description="Disordered" evidence="1">
    <location>
        <begin position="1"/>
        <end position="33"/>
    </location>
</feature>
<protein>
    <submittedName>
        <fullName evidence="2">Uncharacterized protein</fullName>
    </submittedName>
</protein>
<proteinExistence type="predicted"/>